<comment type="subunit">
    <text evidence="5">The basal body constitutes a major portion of the flagellar organelle and consists of four rings (L,P,S, and M) mounted on a central rod.</text>
</comment>
<dbReference type="GO" id="GO:0005198">
    <property type="term" value="F:structural molecule activity"/>
    <property type="evidence" value="ECO:0007669"/>
    <property type="project" value="InterPro"/>
</dbReference>
<sequence precursor="true">MKRIQHIAALLIFAFVMAAALPQAASAVRIKDIADFGGVRDNQLVGYGLITGLSGTGDSSSSTFTTRAVVNMLEKMGVSVSTRDIKSKNIAAVMVTAKLPVSAKPGSRIDVTVSSLGDAKSLLGGVLLMTPLKGIDGQVYGIAQGAVAIGGFSAEGKAAKVTKNITTVGRIPNGMNVERAVPFKFNSQNTLTLNMHNPDFSTTNQVVESLNMAIGGNFAFAKDISTISLDVPPQYINNIVPLMAAIENIEVRPDQRARVVVDENTGTVVVGSNVTISPVAIAHGSLQIVVQEDQKVSQPNPFSQGKTVTTPQTNVQVKEKNKRLVLVEGATLKELTEGLNAIGATPRDLISILNALKAAGALHAELEVI</sequence>
<keyword evidence="6" id="KW-0969">Cilium</keyword>
<reference evidence="6 7" key="1">
    <citation type="submission" date="2015-01" db="EMBL/GenBank/DDBJ databases">
        <title>Desulfovibrio sp. JC271 draft genome sequence.</title>
        <authorList>
            <person name="Shivani Y."/>
            <person name="Subhash Y."/>
            <person name="Sasikala C."/>
            <person name="Ramana C.V."/>
        </authorList>
    </citation>
    <scope>NUCLEOTIDE SEQUENCE [LARGE SCALE GENOMIC DNA]</scope>
    <source>
        <strain evidence="6 7">JC271</strain>
    </source>
</reference>
<proteinExistence type="inferred from homology"/>
<evidence type="ECO:0000256" key="4">
    <source>
        <dbReference type="ARBA" id="ARBA00023143"/>
    </source>
</evidence>
<keyword evidence="3 5" id="KW-0732">Signal</keyword>
<keyword evidence="6" id="KW-0282">Flagellum</keyword>
<comment type="similarity">
    <text evidence="5">Belongs to the FlgI family.</text>
</comment>
<feature type="chain" id="PRO_5009004260" description="Flagellar P-ring protein" evidence="5">
    <location>
        <begin position="19"/>
        <end position="369"/>
    </location>
</feature>
<dbReference type="GO" id="GO:0030288">
    <property type="term" value="C:outer membrane-bounded periplasmic space"/>
    <property type="evidence" value="ECO:0007669"/>
    <property type="project" value="InterPro"/>
</dbReference>
<keyword evidence="7" id="KW-1185">Reference proteome</keyword>
<keyword evidence="6" id="KW-0966">Cell projection</keyword>
<dbReference type="STRING" id="1560234.SP90_08560"/>
<comment type="function">
    <text evidence="1 5">Assembles around the rod to form the L-ring and probably protects the motor/basal body from shearing forces during rotation.</text>
</comment>
<dbReference type="NCBIfam" id="NF003676">
    <property type="entry name" value="PRK05303.1"/>
    <property type="match status" value="1"/>
</dbReference>
<dbReference type="PATRIC" id="fig|1560234.3.peg.535"/>
<feature type="signal peptide" evidence="5">
    <location>
        <begin position="1"/>
        <end position="18"/>
    </location>
</feature>
<dbReference type="Proteomes" id="UP000091979">
    <property type="component" value="Unassembled WGS sequence"/>
</dbReference>
<evidence type="ECO:0000313" key="7">
    <source>
        <dbReference type="Proteomes" id="UP000091979"/>
    </source>
</evidence>
<dbReference type="Pfam" id="PF02119">
    <property type="entry name" value="FlgI"/>
    <property type="match status" value="1"/>
</dbReference>
<dbReference type="RefSeq" id="WP_066854566.1">
    <property type="nucleotide sequence ID" value="NZ_JXMS01000012.1"/>
</dbReference>
<dbReference type="PANTHER" id="PTHR30381">
    <property type="entry name" value="FLAGELLAR P-RING PERIPLASMIC PROTEIN FLGI"/>
    <property type="match status" value="1"/>
</dbReference>
<dbReference type="GO" id="GO:0071973">
    <property type="term" value="P:bacterial-type flagellum-dependent cell motility"/>
    <property type="evidence" value="ECO:0007669"/>
    <property type="project" value="InterPro"/>
</dbReference>
<evidence type="ECO:0000256" key="2">
    <source>
        <dbReference type="ARBA" id="ARBA00004117"/>
    </source>
</evidence>
<evidence type="ECO:0000256" key="1">
    <source>
        <dbReference type="ARBA" id="ARBA00002591"/>
    </source>
</evidence>
<protein>
    <recommendedName>
        <fullName evidence="5">Flagellar P-ring protein</fullName>
    </recommendedName>
    <alternativeName>
        <fullName evidence="5">Basal body P-ring protein</fullName>
    </alternativeName>
</protein>
<dbReference type="AlphaFoldDB" id="A0A1B7XD36"/>
<dbReference type="InterPro" id="IPR001782">
    <property type="entry name" value="Flag_FlgI"/>
</dbReference>
<name>A0A1B7XD36_9BACT</name>
<keyword evidence="4 5" id="KW-0975">Bacterial flagellum</keyword>
<dbReference type="PANTHER" id="PTHR30381:SF0">
    <property type="entry name" value="FLAGELLAR P-RING PROTEIN"/>
    <property type="match status" value="1"/>
</dbReference>
<dbReference type="HAMAP" id="MF_00416">
    <property type="entry name" value="FlgI"/>
    <property type="match status" value="1"/>
</dbReference>
<dbReference type="PRINTS" id="PR01010">
    <property type="entry name" value="FLGPRINGFLGI"/>
</dbReference>
<comment type="subcellular location">
    <subcellularLocation>
        <location evidence="2 5">Bacterial flagellum basal body</location>
    </subcellularLocation>
</comment>
<evidence type="ECO:0000256" key="3">
    <source>
        <dbReference type="ARBA" id="ARBA00022729"/>
    </source>
</evidence>
<dbReference type="EMBL" id="JXMS01000012">
    <property type="protein sequence ID" value="OBQ51877.1"/>
    <property type="molecule type" value="Genomic_DNA"/>
</dbReference>
<evidence type="ECO:0000256" key="5">
    <source>
        <dbReference type="HAMAP-Rule" id="MF_00416"/>
    </source>
</evidence>
<organism evidence="6 7">
    <name type="scientific">Halodesulfovibrio spirochaetisodalis</name>
    <dbReference type="NCBI Taxonomy" id="1560234"/>
    <lineage>
        <taxon>Bacteria</taxon>
        <taxon>Pseudomonadati</taxon>
        <taxon>Thermodesulfobacteriota</taxon>
        <taxon>Desulfovibrionia</taxon>
        <taxon>Desulfovibrionales</taxon>
        <taxon>Desulfovibrionaceae</taxon>
        <taxon>Halodesulfovibrio</taxon>
    </lineage>
</organism>
<evidence type="ECO:0000313" key="6">
    <source>
        <dbReference type="EMBL" id="OBQ51877.1"/>
    </source>
</evidence>
<dbReference type="OrthoDB" id="9786431at2"/>
<comment type="caution">
    <text evidence="6">The sequence shown here is derived from an EMBL/GenBank/DDBJ whole genome shotgun (WGS) entry which is preliminary data.</text>
</comment>
<dbReference type="GO" id="GO:0009428">
    <property type="term" value="C:bacterial-type flagellum basal body, distal rod, P ring"/>
    <property type="evidence" value="ECO:0007669"/>
    <property type="project" value="InterPro"/>
</dbReference>
<gene>
    <name evidence="5 6" type="primary">flgI</name>
    <name evidence="6" type="ORF">SP90_08560</name>
</gene>
<accession>A0A1B7XD36</accession>